<dbReference type="GO" id="GO:0003677">
    <property type="term" value="F:DNA binding"/>
    <property type="evidence" value="ECO:0007669"/>
    <property type="project" value="UniProtKB-UniRule"/>
</dbReference>
<dbReference type="CDD" id="cd00086">
    <property type="entry name" value="homeodomain"/>
    <property type="match status" value="1"/>
</dbReference>
<reference evidence="8 9" key="1">
    <citation type="journal article" date="2019" name="Nat. Ecol. Evol.">
        <title>Megaphylogeny resolves global patterns of mushroom evolution.</title>
        <authorList>
            <person name="Varga T."/>
            <person name="Krizsan K."/>
            <person name="Foldi C."/>
            <person name="Dima B."/>
            <person name="Sanchez-Garcia M."/>
            <person name="Sanchez-Ramirez S."/>
            <person name="Szollosi G.J."/>
            <person name="Szarkandi J.G."/>
            <person name="Papp V."/>
            <person name="Albert L."/>
            <person name="Andreopoulos W."/>
            <person name="Angelini C."/>
            <person name="Antonin V."/>
            <person name="Barry K.W."/>
            <person name="Bougher N.L."/>
            <person name="Buchanan P."/>
            <person name="Buyck B."/>
            <person name="Bense V."/>
            <person name="Catcheside P."/>
            <person name="Chovatia M."/>
            <person name="Cooper J."/>
            <person name="Damon W."/>
            <person name="Desjardin D."/>
            <person name="Finy P."/>
            <person name="Geml J."/>
            <person name="Haridas S."/>
            <person name="Hughes K."/>
            <person name="Justo A."/>
            <person name="Karasinski D."/>
            <person name="Kautmanova I."/>
            <person name="Kiss B."/>
            <person name="Kocsube S."/>
            <person name="Kotiranta H."/>
            <person name="LaButti K.M."/>
            <person name="Lechner B.E."/>
            <person name="Liimatainen K."/>
            <person name="Lipzen A."/>
            <person name="Lukacs Z."/>
            <person name="Mihaltcheva S."/>
            <person name="Morgado L.N."/>
            <person name="Niskanen T."/>
            <person name="Noordeloos M.E."/>
            <person name="Ohm R.A."/>
            <person name="Ortiz-Santana B."/>
            <person name="Ovrebo C."/>
            <person name="Racz N."/>
            <person name="Riley R."/>
            <person name="Savchenko A."/>
            <person name="Shiryaev A."/>
            <person name="Soop K."/>
            <person name="Spirin V."/>
            <person name="Szebenyi C."/>
            <person name="Tomsovsky M."/>
            <person name="Tulloss R.E."/>
            <person name="Uehling J."/>
            <person name="Grigoriev I.V."/>
            <person name="Vagvolgyi C."/>
            <person name="Papp T."/>
            <person name="Martin F.M."/>
            <person name="Miettinen O."/>
            <person name="Hibbett D.S."/>
            <person name="Nagy L.G."/>
        </authorList>
    </citation>
    <scope>NUCLEOTIDE SEQUENCE [LARGE SCALE GENOMIC DNA]</scope>
    <source>
        <strain evidence="8 9">CBS 121175</strain>
    </source>
</reference>
<dbReference type="AlphaFoldDB" id="A0A5C3LE17"/>
<dbReference type="SUPFAM" id="SSF46689">
    <property type="entry name" value="Homeodomain-like"/>
    <property type="match status" value="1"/>
</dbReference>
<evidence type="ECO:0000256" key="5">
    <source>
        <dbReference type="PROSITE-ProRule" id="PRU00108"/>
    </source>
</evidence>
<keyword evidence="2 5" id="KW-0238">DNA-binding</keyword>
<feature type="compositionally biased region" description="Low complexity" evidence="6">
    <location>
        <begin position="259"/>
        <end position="271"/>
    </location>
</feature>
<name>A0A5C3LE17_COPMA</name>
<evidence type="ECO:0000256" key="4">
    <source>
        <dbReference type="ARBA" id="ARBA00023242"/>
    </source>
</evidence>
<comment type="similarity">
    <text evidence="1">Belongs to the TALE/M-ATYP homeobox family.</text>
</comment>
<organism evidence="8 9">
    <name type="scientific">Coprinopsis marcescibilis</name>
    <name type="common">Agaric fungus</name>
    <name type="synonym">Psathyrella marcescibilis</name>
    <dbReference type="NCBI Taxonomy" id="230819"/>
    <lineage>
        <taxon>Eukaryota</taxon>
        <taxon>Fungi</taxon>
        <taxon>Dikarya</taxon>
        <taxon>Basidiomycota</taxon>
        <taxon>Agaricomycotina</taxon>
        <taxon>Agaricomycetes</taxon>
        <taxon>Agaricomycetidae</taxon>
        <taxon>Agaricales</taxon>
        <taxon>Agaricineae</taxon>
        <taxon>Psathyrellaceae</taxon>
        <taxon>Coprinopsis</taxon>
    </lineage>
</organism>
<feature type="DNA-binding region" description="Homeobox" evidence="5">
    <location>
        <begin position="124"/>
        <end position="159"/>
    </location>
</feature>
<evidence type="ECO:0000256" key="3">
    <source>
        <dbReference type="ARBA" id="ARBA00023155"/>
    </source>
</evidence>
<proteinExistence type="inferred from homology"/>
<dbReference type="GO" id="GO:0005634">
    <property type="term" value="C:nucleus"/>
    <property type="evidence" value="ECO:0007669"/>
    <property type="project" value="UniProtKB-SubCell"/>
</dbReference>
<evidence type="ECO:0000256" key="6">
    <source>
        <dbReference type="SAM" id="MobiDB-lite"/>
    </source>
</evidence>
<keyword evidence="3 5" id="KW-0371">Homeobox</keyword>
<evidence type="ECO:0000256" key="2">
    <source>
        <dbReference type="ARBA" id="ARBA00023125"/>
    </source>
</evidence>
<dbReference type="Gene3D" id="1.10.10.60">
    <property type="entry name" value="Homeodomain-like"/>
    <property type="match status" value="1"/>
</dbReference>
<feature type="compositionally biased region" description="Basic and acidic residues" evidence="6">
    <location>
        <begin position="228"/>
        <end position="242"/>
    </location>
</feature>
<dbReference type="Pfam" id="PF12737">
    <property type="entry name" value="Mating_C"/>
    <property type="match status" value="1"/>
</dbReference>
<dbReference type="InterPro" id="IPR024441">
    <property type="entry name" value="Homeodomain1_C"/>
</dbReference>
<dbReference type="InterPro" id="IPR024333">
    <property type="entry name" value="Mating-type_A-alpha/beta_1_N"/>
</dbReference>
<dbReference type="InterPro" id="IPR001356">
    <property type="entry name" value="HD"/>
</dbReference>
<gene>
    <name evidence="8" type="ORF">FA15DRAFT_662961</name>
</gene>
<sequence length="624" mass="67807">MDSSIQNTIRDLEAEFFDALTSGPAQLSAFEASWASFGQKLEGSNIDKLSTDTIDMLMSLTATISAVSSDVLDCEAAVTALDEELCSDVTQILDHGLVTNPAAQLPAYIEPSNKWLCANLHNPYPSQAVREHISRETNSSRKVVDAWFVDMRKRIGWNALRKEHFNKRADIIEAATLFFEKNEVDSLSVPIQLRFAAIASLAQEQYSAKLDSSSLAAKLDSAVKDMTPELKIQIRHDKDTKQKKAPSYPTPAPSPDHNSVPLSPASSTSSVMELLMPQFKRKRHSDSGEEQPVAKRTRCDSSDMIDAWPSPALSLGQLDETESSSGPAQSQTTLTPPPVSSKRKRRLSESDGSPYPKRPQSFNIQPRPIAVSGPLPTSNLAFDSWFVQLLGGTPPPVTDEVPDPSAPLDIQISNWPSDFCLSSVIDESSLPSTISMSTITPDPIPDFSSHLDDSTLALFQSNLDDICETSSDFQFDEGAFTDFQHPDAMFCSVDSQSTAQPDHNISSMQTAPTGNCYTMASVFQPVNPSQANHPVPDAHAAPFPLSPLDNFWETTSTQVGPSSAPNFSAAPVPTIHIPATLPMLMQYASVPALLSPSEKEAKHRELLEAQAKVFALYAELAAAS</sequence>
<dbReference type="EMBL" id="ML210146">
    <property type="protein sequence ID" value="TFK30895.1"/>
    <property type="molecule type" value="Genomic_DNA"/>
</dbReference>
<dbReference type="OrthoDB" id="250329at2759"/>
<evidence type="ECO:0000256" key="1">
    <source>
        <dbReference type="ARBA" id="ARBA00005800"/>
    </source>
</evidence>
<accession>A0A5C3LE17</accession>
<feature type="region of interest" description="Disordered" evidence="6">
    <location>
        <begin position="228"/>
        <end position="370"/>
    </location>
</feature>
<dbReference type="GO" id="GO:0006355">
    <property type="term" value="P:regulation of DNA-templated transcription"/>
    <property type="evidence" value="ECO:0007669"/>
    <property type="project" value="InterPro"/>
</dbReference>
<feature type="domain" description="Homeobox" evidence="7">
    <location>
        <begin position="122"/>
        <end position="158"/>
    </location>
</feature>
<evidence type="ECO:0000313" key="8">
    <source>
        <dbReference type="EMBL" id="TFK30895.1"/>
    </source>
</evidence>
<dbReference type="InterPro" id="IPR008422">
    <property type="entry name" value="KN_HD"/>
</dbReference>
<evidence type="ECO:0000259" key="7">
    <source>
        <dbReference type="PROSITE" id="PS50071"/>
    </source>
</evidence>
<comment type="subcellular location">
    <subcellularLocation>
        <location evidence="5">Nucleus</location>
    </subcellularLocation>
</comment>
<evidence type="ECO:0000313" key="9">
    <source>
        <dbReference type="Proteomes" id="UP000307440"/>
    </source>
</evidence>
<dbReference type="Pfam" id="PF05920">
    <property type="entry name" value="Homeobox_KN"/>
    <property type="match status" value="1"/>
</dbReference>
<dbReference type="Pfam" id="PF12731">
    <property type="entry name" value="Mating_N"/>
    <property type="match status" value="1"/>
</dbReference>
<keyword evidence="4 5" id="KW-0539">Nucleus</keyword>
<feature type="compositionally biased region" description="Polar residues" evidence="6">
    <location>
        <begin position="323"/>
        <end position="334"/>
    </location>
</feature>
<dbReference type="STRING" id="230819.A0A5C3LE17"/>
<dbReference type="PROSITE" id="PS50071">
    <property type="entry name" value="HOMEOBOX_2"/>
    <property type="match status" value="1"/>
</dbReference>
<keyword evidence="9" id="KW-1185">Reference proteome</keyword>
<dbReference type="InterPro" id="IPR009057">
    <property type="entry name" value="Homeodomain-like_sf"/>
</dbReference>
<protein>
    <submittedName>
        <fullName evidence="8">Mating-type protein</fullName>
    </submittedName>
</protein>
<dbReference type="Proteomes" id="UP000307440">
    <property type="component" value="Unassembled WGS sequence"/>
</dbReference>